<accession>A0A9W9SVW9</accession>
<protein>
    <submittedName>
        <fullName evidence="1">Uncharacterized protein</fullName>
    </submittedName>
</protein>
<keyword evidence="2" id="KW-1185">Reference proteome</keyword>
<organism evidence="1 2">
    <name type="scientific">Penicillium concentricum</name>
    <dbReference type="NCBI Taxonomy" id="293559"/>
    <lineage>
        <taxon>Eukaryota</taxon>
        <taxon>Fungi</taxon>
        <taxon>Dikarya</taxon>
        <taxon>Ascomycota</taxon>
        <taxon>Pezizomycotina</taxon>
        <taxon>Eurotiomycetes</taxon>
        <taxon>Eurotiomycetidae</taxon>
        <taxon>Eurotiales</taxon>
        <taxon>Aspergillaceae</taxon>
        <taxon>Penicillium</taxon>
    </lineage>
</organism>
<dbReference type="EMBL" id="JAPZBT010000001">
    <property type="protein sequence ID" value="KAJ5385357.1"/>
    <property type="molecule type" value="Genomic_DNA"/>
</dbReference>
<sequence length="166" mass="19389">MPGLDAKRQPAVMPTWGCPRVRLIHTQIKKRDYQALKDPYRTPDVRPGTKVKAPKKAGHVLVGFFLKIQGQGHNSEQQMPDTSWKGPEIGWFDPDRKAQFRVKPVSHSKQTQAEEVVRFHMSYSLKKQSYKLVRHRVDNPVPIVHMNSVQVYMRSWLVLLFQLRRH</sequence>
<comment type="caution">
    <text evidence="1">The sequence shown here is derived from an EMBL/GenBank/DDBJ whole genome shotgun (WGS) entry which is preliminary data.</text>
</comment>
<reference evidence="1" key="1">
    <citation type="submission" date="2022-12" db="EMBL/GenBank/DDBJ databases">
        <authorList>
            <person name="Petersen C."/>
        </authorList>
    </citation>
    <scope>NUCLEOTIDE SEQUENCE</scope>
    <source>
        <strain evidence="1">IBT 3081</strain>
    </source>
</reference>
<dbReference type="RefSeq" id="XP_056585133.1">
    <property type="nucleotide sequence ID" value="XM_056720998.1"/>
</dbReference>
<dbReference type="Proteomes" id="UP001147752">
    <property type="component" value="Unassembled WGS sequence"/>
</dbReference>
<dbReference type="GeneID" id="81460181"/>
<evidence type="ECO:0000313" key="2">
    <source>
        <dbReference type="Proteomes" id="UP001147752"/>
    </source>
</evidence>
<dbReference type="AlphaFoldDB" id="A0A9W9SVW9"/>
<proteinExistence type="predicted"/>
<evidence type="ECO:0000313" key="1">
    <source>
        <dbReference type="EMBL" id="KAJ5385357.1"/>
    </source>
</evidence>
<gene>
    <name evidence="1" type="ORF">N7517_003268</name>
</gene>
<reference evidence="1" key="2">
    <citation type="journal article" date="2023" name="IMA Fungus">
        <title>Comparative genomic study of the Penicillium genus elucidates a diverse pangenome and 15 lateral gene transfer events.</title>
        <authorList>
            <person name="Petersen C."/>
            <person name="Sorensen T."/>
            <person name="Nielsen M.R."/>
            <person name="Sondergaard T.E."/>
            <person name="Sorensen J.L."/>
            <person name="Fitzpatrick D.A."/>
            <person name="Frisvad J.C."/>
            <person name="Nielsen K.L."/>
        </authorList>
    </citation>
    <scope>NUCLEOTIDE SEQUENCE</scope>
    <source>
        <strain evidence="1">IBT 3081</strain>
    </source>
</reference>
<name>A0A9W9SVW9_9EURO</name>